<dbReference type="Proteomes" id="UP000011135">
    <property type="component" value="Unassembled WGS sequence"/>
</dbReference>
<evidence type="ECO:0000313" key="2">
    <source>
        <dbReference type="Proteomes" id="UP000011135"/>
    </source>
</evidence>
<sequence length="38" mass="4531">MRSTTATKQKSLWQRRFEVGHWTKSDARQLKSPIDQLD</sequence>
<evidence type="ECO:0000313" key="1">
    <source>
        <dbReference type="EMBL" id="ELR71320.1"/>
    </source>
</evidence>
<accession>L8JR36</accession>
<name>L8JR36_9BACT</name>
<dbReference type="STRING" id="1237149.C900_02935"/>
<reference evidence="1 2" key="1">
    <citation type="submission" date="2012-12" db="EMBL/GenBank/DDBJ databases">
        <title>Genome assembly of Fulvivirga imtechensis AK7.</title>
        <authorList>
            <person name="Nupur N."/>
            <person name="Khatri I."/>
            <person name="Kumar R."/>
            <person name="Subramanian S."/>
            <person name="Pinnaka A."/>
        </authorList>
    </citation>
    <scope>NUCLEOTIDE SEQUENCE [LARGE SCALE GENOMIC DNA]</scope>
    <source>
        <strain evidence="1 2">AK7</strain>
    </source>
</reference>
<keyword evidence="2" id="KW-1185">Reference proteome</keyword>
<dbReference type="AlphaFoldDB" id="L8JR36"/>
<comment type="caution">
    <text evidence="1">The sequence shown here is derived from an EMBL/GenBank/DDBJ whole genome shotgun (WGS) entry which is preliminary data.</text>
</comment>
<gene>
    <name evidence="1" type="ORF">C900_02935</name>
</gene>
<organism evidence="1 2">
    <name type="scientific">Fulvivirga imtechensis AK7</name>
    <dbReference type="NCBI Taxonomy" id="1237149"/>
    <lineage>
        <taxon>Bacteria</taxon>
        <taxon>Pseudomonadati</taxon>
        <taxon>Bacteroidota</taxon>
        <taxon>Cytophagia</taxon>
        <taxon>Cytophagales</taxon>
        <taxon>Fulvivirgaceae</taxon>
        <taxon>Fulvivirga</taxon>
    </lineage>
</organism>
<proteinExistence type="predicted"/>
<dbReference type="EMBL" id="AMZN01000043">
    <property type="protein sequence ID" value="ELR71320.1"/>
    <property type="molecule type" value="Genomic_DNA"/>
</dbReference>
<protein>
    <submittedName>
        <fullName evidence="1">Uncharacterized protein</fullName>
    </submittedName>
</protein>